<protein>
    <submittedName>
        <fullName evidence="1">Uncharacterized protein</fullName>
    </submittedName>
</protein>
<dbReference type="EMBL" id="GBRH01211914">
    <property type="protein sequence ID" value="JAD85981.1"/>
    <property type="molecule type" value="Transcribed_RNA"/>
</dbReference>
<proteinExistence type="predicted"/>
<organism evidence="1">
    <name type="scientific">Arundo donax</name>
    <name type="common">Giant reed</name>
    <name type="synonym">Donax arundinaceus</name>
    <dbReference type="NCBI Taxonomy" id="35708"/>
    <lineage>
        <taxon>Eukaryota</taxon>
        <taxon>Viridiplantae</taxon>
        <taxon>Streptophyta</taxon>
        <taxon>Embryophyta</taxon>
        <taxon>Tracheophyta</taxon>
        <taxon>Spermatophyta</taxon>
        <taxon>Magnoliopsida</taxon>
        <taxon>Liliopsida</taxon>
        <taxon>Poales</taxon>
        <taxon>Poaceae</taxon>
        <taxon>PACMAD clade</taxon>
        <taxon>Arundinoideae</taxon>
        <taxon>Arundineae</taxon>
        <taxon>Arundo</taxon>
    </lineage>
</organism>
<name>A0A0A9DDT5_ARUDO</name>
<reference evidence="1" key="2">
    <citation type="journal article" date="2015" name="Data Brief">
        <title>Shoot transcriptome of the giant reed, Arundo donax.</title>
        <authorList>
            <person name="Barrero R.A."/>
            <person name="Guerrero F.D."/>
            <person name="Moolhuijzen P."/>
            <person name="Goolsby J.A."/>
            <person name="Tidwell J."/>
            <person name="Bellgard S.E."/>
            <person name="Bellgard M.I."/>
        </authorList>
    </citation>
    <scope>NUCLEOTIDE SEQUENCE</scope>
    <source>
        <tissue evidence="1">Shoot tissue taken approximately 20 cm above the soil surface</tissue>
    </source>
</reference>
<sequence>MQCFYFVNNLVGNVPKQMSQARNQCHSFGNAECMEVTCSWDIFNAWNMFS</sequence>
<accession>A0A0A9DDT5</accession>
<dbReference type="AlphaFoldDB" id="A0A0A9DDT5"/>
<evidence type="ECO:0000313" key="1">
    <source>
        <dbReference type="EMBL" id="JAD85981.1"/>
    </source>
</evidence>
<reference evidence="1" key="1">
    <citation type="submission" date="2014-09" db="EMBL/GenBank/DDBJ databases">
        <authorList>
            <person name="Magalhaes I.L.F."/>
            <person name="Oliveira U."/>
            <person name="Santos F.R."/>
            <person name="Vidigal T.H.D.A."/>
            <person name="Brescovit A.D."/>
            <person name="Santos A.J."/>
        </authorList>
    </citation>
    <scope>NUCLEOTIDE SEQUENCE</scope>
    <source>
        <tissue evidence="1">Shoot tissue taken approximately 20 cm above the soil surface</tissue>
    </source>
</reference>